<dbReference type="RefSeq" id="XP_056472254.1">
    <property type="nucleotide sequence ID" value="XM_056621448.1"/>
</dbReference>
<name>A0A9W9EYE0_9EURO</name>
<reference evidence="1" key="1">
    <citation type="submission" date="2022-11" db="EMBL/GenBank/DDBJ databases">
        <authorList>
            <person name="Petersen C."/>
        </authorList>
    </citation>
    <scope>NUCLEOTIDE SEQUENCE</scope>
    <source>
        <strain evidence="1">IBT 30761</strain>
    </source>
</reference>
<dbReference type="Proteomes" id="UP001149074">
    <property type="component" value="Unassembled WGS sequence"/>
</dbReference>
<sequence>MLGVLFGCLLIGVVFFVPYFQRRLGKGDIRVKFYHLPLRPMLLVDNCPLYFPSKSDAVVVDYYEDSYGEVVAGRDFRRYYGPLCRLYYCYHHHWLLQGHRGVSVIRITSGFGPELIPEVREAFYSLVTPTEDRIFFDRAMRDMMMVQLPARKVAHPEVWELNVRLDKGIPTAELIDGNRQYLDYWQKYSHAIKVPVMHAISEFDGMFISTPDMAKRMARPSLRVHGKNVELCLCLQIVLNLAAKAEDGRRGAVGLHWNVPQPTWWRKSNWVFCQLLLQAPTSFIGSAYRSQVLAIALHFGQIAC</sequence>
<comment type="caution">
    <text evidence="1">The sequence shown here is derived from an EMBL/GenBank/DDBJ whole genome shotgun (WGS) entry which is preliminary data.</text>
</comment>
<keyword evidence="2" id="KW-1185">Reference proteome</keyword>
<evidence type="ECO:0000313" key="2">
    <source>
        <dbReference type="Proteomes" id="UP001149074"/>
    </source>
</evidence>
<dbReference type="AlphaFoldDB" id="A0A9W9EYE0"/>
<proteinExistence type="predicted"/>
<dbReference type="EMBL" id="JAPQKI010000009">
    <property type="protein sequence ID" value="KAJ5090273.1"/>
    <property type="molecule type" value="Genomic_DNA"/>
</dbReference>
<dbReference type="OrthoDB" id="260807at2759"/>
<protein>
    <submittedName>
        <fullName evidence="1">Uncharacterized protein</fullName>
    </submittedName>
</protein>
<accession>A0A9W9EYE0</accession>
<organism evidence="1 2">
    <name type="scientific">Penicillium argentinense</name>
    <dbReference type="NCBI Taxonomy" id="1131581"/>
    <lineage>
        <taxon>Eukaryota</taxon>
        <taxon>Fungi</taxon>
        <taxon>Dikarya</taxon>
        <taxon>Ascomycota</taxon>
        <taxon>Pezizomycotina</taxon>
        <taxon>Eurotiomycetes</taxon>
        <taxon>Eurotiomycetidae</taxon>
        <taxon>Eurotiales</taxon>
        <taxon>Aspergillaceae</taxon>
        <taxon>Penicillium</taxon>
    </lineage>
</organism>
<reference evidence="1" key="2">
    <citation type="journal article" date="2023" name="IMA Fungus">
        <title>Comparative genomic study of the Penicillium genus elucidates a diverse pangenome and 15 lateral gene transfer events.</title>
        <authorList>
            <person name="Petersen C."/>
            <person name="Sorensen T."/>
            <person name="Nielsen M.R."/>
            <person name="Sondergaard T.E."/>
            <person name="Sorensen J.L."/>
            <person name="Fitzpatrick D.A."/>
            <person name="Frisvad J.C."/>
            <person name="Nielsen K.L."/>
        </authorList>
    </citation>
    <scope>NUCLEOTIDE SEQUENCE</scope>
    <source>
        <strain evidence="1">IBT 30761</strain>
    </source>
</reference>
<gene>
    <name evidence="1" type="ORF">N7532_008957</name>
</gene>
<dbReference type="GeneID" id="81360427"/>
<evidence type="ECO:0000313" key="1">
    <source>
        <dbReference type="EMBL" id="KAJ5090273.1"/>
    </source>
</evidence>